<evidence type="ECO:0000313" key="4">
    <source>
        <dbReference type="Proteomes" id="UP001629113"/>
    </source>
</evidence>
<gene>
    <name evidence="3" type="ORF">PVAG01_00245</name>
</gene>
<dbReference type="InterPro" id="IPR021765">
    <property type="entry name" value="UstYa-like"/>
</dbReference>
<reference evidence="3 4" key="1">
    <citation type="submission" date="2024-06" db="EMBL/GenBank/DDBJ databases">
        <title>Complete genome of Phlyctema vagabunda strain 19-DSS-EL-015.</title>
        <authorList>
            <person name="Fiorenzani C."/>
        </authorList>
    </citation>
    <scope>NUCLEOTIDE SEQUENCE [LARGE SCALE GENOMIC DNA]</scope>
    <source>
        <strain evidence="3 4">19-DSS-EL-015</strain>
    </source>
</reference>
<comment type="similarity">
    <text evidence="1">Belongs to the ustYa family.</text>
</comment>
<evidence type="ECO:0000256" key="2">
    <source>
        <dbReference type="SAM" id="MobiDB-lite"/>
    </source>
</evidence>
<proteinExistence type="inferred from homology"/>
<dbReference type="Proteomes" id="UP001629113">
    <property type="component" value="Unassembled WGS sequence"/>
</dbReference>
<evidence type="ECO:0000256" key="1">
    <source>
        <dbReference type="ARBA" id="ARBA00035112"/>
    </source>
</evidence>
<keyword evidence="4" id="KW-1185">Reference proteome</keyword>
<sequence>MAEESKNLLREHEHVDVAVERNDGESKWTFLTKALLAVCTLLLLTNITTAVVLTRYREDKQPDQLPSDWARVDELPTKWVRFRWDTPWGSNNDTEADILWDNIRTSHGHLAVDHAWAAEQHWPESMSIPGGSNKGLYLFESYHQLHCLKIVRKTLLETARGAWPTYPITHARHCVDTLRQYIMCHADNTPLYTFGDHRSGDGQLHQCRDWSALRDAATEKTACFRDGRLGDTLADHFGHCDDGKDGLEDSASQPLEPAILPELP</sequence>
<dbReference type="PANTHER" id="PTHR33365:SF6">
    <property type="entry name" value="OXIDASE USTYA"/>
    <property type="match status" value="1"/>
</dbReference>
<feature type="region of interest" description="Disordered" evidence="2">
    <location>
        <begin position="245"/>
        <end position="264"/>
    </location>
</feature>
<dbReference type="EMBL" id="JBFCZG010000001">
    <property type="protein sequence ID" value="KAL3426736.1"/>
    <property type="molecule type" value="Genomic_DNA"/>
</dbReference>
<dbReference type="PANTHER" id="PTHR33365">
    <property type="entry name" value="YALI0B05434P"/>
    <property type="match status" value="1"/>
</dbReference>
<organism evidence="3 4">
    <name type="scientific">Phlyctema vagabunda</name>
    <dbReference type="NCBI Taxonomy" id="108571"/>
    <lineage>
        <taxon>Eukaryota</taxon>
        <taxon>Fungi</taxon>
        <taxon>Dikarya</taxon>
        <taxon>Ascomycota</taxon>
        <taxon>Pezizomycotina</taxon>
        <taxon>Leotiomycetes</taxon>
        <taxon>Helotiales</taxon>
        <taxon>Dermateaceae</taxon>
        <taxon>Phlyctema</taxon>
    </lineage>
</organism>
<evidence type="ECO:0000313" key="3">
    <source>
        <dbReference type="EMBL" id="KAL3426736.1"/>
    </source>
</evidence>
<protein>
    <submittedName>
        <fullName evidence="3">Uncharacterized protein</fullName>
    </submittedName>
</protein>
<accession>A0ABR4PTT5</accession>
<dbReference type="Pfam" id="PF11807">
    <property type="entry name" value="UstYa"/>
    <property type="match status" value="1"/>
</dbReference>
<name>A0ABR4PTT5_9HELO</name>
<comment type="caution">
    <text evidence="3">The sequence shown here is derived from an EMBL/GenBank/DDBJ whole genome shotgun (WGS) entry which is preliminary data.</text>
</comment>